<sequence length="237" mass="26006">MSEVTDHVRSLGPDQGATRDDPRDKGMTLVELIVAMGILTLVLAIFMAGVVAMVRTTVRADSSSSAGDQMRTVFQRMDREIRYATDINRPAIVGTRQYVEYRYMEPDNEGVAQCVQWRYDSTSKELQRRNWIDGSPASVSAWQSFVTKGRNDLSVPAQRPFTFYRAGVDDSSGVSYTNQRLRVVLDAGLGSFGDGSGSQLNTILVARNSSDQSTSNTDSNNDGITDFPVCLTGVGRP</sequence>
<dbReference type="Proteomes" id="UP000315389">
    <property type="component" value="Unassembled WGS sequence"/>
</dbReference>
<dbReference type="NCBIfam" id="TIGR02532">
    <property type="entry name" value="IV_pilin_GFxxxE"/>
    <property type="match status" value="1"/>
</dbReference>
<gene>
    <name evidence="3" type="ORF">FB461_0966</name>
</gene>
<accession>A0A542ZVX8</accession>
<evidence type="ECO:0000256" key="2">
    <source>
        <dbReference type="SAM" id="Phobius"/>
    </source>
</evidence>
<feature type="region of interest" description="Disordered" evidence="1">
    <location>
        <begin position="1"/>
        <end position="23"/>
    </location>
</feature>
<organism evidence="3 4">
    <name type="scientific">Rarobacter faecitabidus</name>
    <dbReference type="NCBI Taxonomy" id="13243"/>
    <lineage>
        <taxon>Bacteria</taxon>
        <taxon>Bacillati</taxon>
        <taxon>Actinomycetota</taxon>
        <taxon>Actinomycetes</taxon>
        <taxon>Micrococcales</taxon>
        <taxon>Rarobacteraceae</taxon>
        <taxon>Rarobacter</taxon>
    </lineage>
</organism>
<dbReference type="OrthoDB" id="5119659at2"/>
<evidence type="ECO:0000313" key="3">
    <source>
        <dbReference type="EMBL" id="TQL64462.1"/>
    </source>
</evidence>
<keyword evidence="2" id="KW-1133">Transmembrane helix</keyword>
<keyword evidence="4" id="KW-1185">Reference proteome</keyword>
<keyword evidence="2" id="KW-0472">Membrane</keyword>
<evidence type="ECO:0000313" key="4">
    <source>
        <dbReference type="Proteomes" id="UP000315389"/>
    </source>
</evidence>
<dbReference type="RefSeq" id="WP_142119437.1">
    <property type="nucleotide sequence ID" value="NZ_BAAASV010000003.1"/>
</dbReference>
<name>A0A542ZVX8_RARFA</name>
<protein>
    <submittedName>
        <fullName evidence="3">Prepilin-type N-terminal cleavage/methylation domain-containing protein</fullName>
    </submittedName>
</protein>
<reference evidence="3 4" key="1">
    <citation type="submission" date="2019-06" db="EMBL/GenBank/DDBJ databases">
        <title>Sequencing the genomes of 1000 actinobacteria strains.</title>
        <authorList>
            <person name="Klenk H.-P."/>
        </authorList>
    </citation>
    <scope>NUCLEOTIDE SEQUENCE [LARGE SCALE GENOMIC DNA]</scope>
    <source>
        <strain evidence="3 4">DSM 4813</strain>
    </source>
</reference>
<dbReference type="AlphaFoldDB" id="A0A542ZVX8"/>
<dbReference type="InterPro" id="IPR012902">
    <property type="entry name" value="N_methyl_site"/>
</dbReference>
<evidence type="ECO:0000256" key="1">
    <source>
        <dbReference type="SAM" id="MobiDB-lite"/>
    </source>
</evidence>
<proteinExistence type="predicted"/>
<dbReference type="PROSITE" id="PS00409">
    <property type="entry name" value="PROKAR_NTER_METHYL"/>
    <property type="match status" value="1"/>
</dbReference>
<keyword evidence="2" id="KW-0812">Transmembrane</keyword>
<dbReference type="Pfam" id="PF07963">
    <property type="entry name" value="N_methyl"/>
    <property type="match status" value="1"/>
</dbReference>
<feature type="transmembrane region" description="Helical" evidence="2">
    <location>
        <begin position="32"/>
        <end position="54"/>
    </location>
</feature>
<dbReference type="EMBL" id="VFOS01000001">
    <property type="protein sequence ID" value="TQL64462.1"/>
    <property type="molecule type" value="Genomic_DNA"/>
</dbReference>
<comment type="caution">
    <text evidence="3">The sequence shown here is derived from an EMBL/GenBank/DDBJ whole genome shotgun (WGS) entry which is preliminary data.</text>
</comment>